<proteinExistence type="predicted"/>
<keyword evidence="1" id="KW-0732">Signal</keyword>
<evidence type="ECO:0000313" key="2">
    <source>
        <dbReference type="EMBL" id="TBU27927.1"/>
    </source>
</evidence>
<feature type="signal peptide" evidence="1">
    <location>
        <begin position="1"/>
        <end position="27"/>
    </location>
</feature>
<sequence>MVTVLQIAHAVQCPLSLLCFLARLGNGLFSVLRGGCENQSCRCLTRPHVRLRLCRPLAYLRPHSLMLASCPS</sequence>
<feature type="chain" id="PRO_5021013399" description="Secreted protein" evidence="1">
    <location>
        <begin position="28"/>
        <end position="72"/>
    </location>
</feature>
<name>A0A4Q9MLM4_9APHY</name>
<gene>
    <name evidence="2" type="ORF">BD311DRAFT_759600</name>
</gene>
<evidence type="ECO:0000256" key="1">
    <source>
        <dbReference type="SAM" id="SignalP"/>
    </source>
</evidence>
<dbReference type="AlphaFoldDB" id="A0A4Q9MLM4"/>
<protein>
    <recommendedName>
        <fullName evidence="3">Secreted protein</fullName>
    </recommendedName>
</protein>
<dbReference type="EMBL" id="ML143427">
    <property type="protein sequence ID" value="TBU27927.1"/>
    <property type="molecule type" value="Genomic_DNA"/>
</dbReference>
<accession>A0A4Q9MLM4</accession>
<evidence type="ECO:0008006" key="3">
    <source>
        <dbReference type="Google" id="ProtNLM"/>
    </source>
</evidence>
<dbReference type="Proteomes" id="UP000292957">
    <property type="component" value="Unassembled WGS sequence"/>
</dbReference>
<reference evidence="2" key="1">
    <citation type="submission" date="2019-01" db="EMBL/GenBank/DDBJ databases">
        <title>Draft genome sequences of three monokaryotic isolates of the white-rot basidiomycete fungus Dichomitus squalens.</title>
        <authorList>
            <consortium name="DOE Joint Genome Institute"/>
            <person name="Lopez S.C."/>
            <person name="Andreopoulos B."/>
            <person name="Pangilinan J."/>
            <person name="Lipzen A."/>
            <person name="Riley R."/>
            <person name="Ahrendt S."/>
            <person name="Ng V."/>
            <person name="Barry K."/>
            <person name="Daum C."/>
            <person name="Grigoriev I.V."/>
            <person name="Hilden K.S."/>
            <person name="Makela M.R."/>
            <person name="de Vries R.P."/>
        </authorList>
    </citation>
    <scope>NUCLEOTIDE SEQUENCE [LARGE SCALE GENOMIC DNA]</scope>
    <source>
        <strain evidence="2">OM18370.1</strain>
    </source>
</reference>
<organism evidence="2">
    <name type="scientific">Dichomitus squalens</name>
    <dbReference type="NCBI Taxonomy" id="114155"/>
    <lineage>
        <taxon>Eukaryota</taxon>
        <taxon>Fungi</taxon>
        <taxon>Dikarya</taxon>
        <taxon>Basidiomycota</taxon>
        <taxon>Agaricomycotina</taxon>
        <taxon>Agaricomycetes</taxon>
        <taxon>Polyporales</taxon>
        <taxon>Polyporaceae</taxon>
        <taxon>Dichomitus</taxon>
    </lineage>
</organism>